<sequence length="212" mass="23804">MYPIESYQMPRLSAHHPYLHPNCAITNSQFGAFVEIGADSRVLNSRFGDYSYCDRNCDIANAEIGKFSNIASATRIGATDHPLQRASLHHFLYRSSSYWDDVEDDAAWFDHRASRMAHIGHDTWIGHGALIKPEVTVGHGAVVASGAVVTKDVAPYTIVGGNTARLIRRRYTETVAERMMALAWWDWEDTRLKAAVPDFRLLSAEAFLEKYA</sequence>
<dbReference type="InterPro" id="IPR001451">
    <property type="entry name" value="Hexapep"/>
</dbReference>
<dbReference type="Pfam" id="PF00132">
    <property type="entry name" value="Hexapep"/>
    <property type="match status" value="1"/>
</dbReference>
<dbReference type="InterPro" id="IPR050179">
    <property type="entry name" value="Trans_hexapeptide_repeat"/>
</dbReference>
<organism evidence="5 6">
    <name type="scientific">Phaeobacter piscinae</name>
    <dbReference type="NCBI Taxonomy" id="1580596"/>
    <lineage>
        <taxon>Bacteria</taxon>
        <taxon>Pseudomonadati</taxon>
        <taxon>Pseudomonadota</taxon>
        <taxon>Alphaproteobacteria</taxon>
        <taxon>Rhodobacterales</taxon>
        <taxon>Roseobacteraceae</taxon>
        <taxon>Phaeobacter</taxon>
    </lineage>
</organism>
<dbReference type="PANTHER" id="PTHR43300:SF11">
    <property type="entry name" value="ACETYLTRANSFERASE RV3034C-RELATED"/>
    <property type="match status" value="1"/>
</dbReference>
<dbReference type="SUPFAM" id="SSF51161">
    <property type="entry name" value="Trimeric LpxA-like enzymes"/>
    <property type="match status" value="1"/>
</dbReference>
<dbReference type="InterPro" id="IPR017694">
    <property type="entry name" value="Phosphonate_tfrase_rpt"/>
</dbReference>
<evidence type="ECO:0000256" key="4">
    <source>
        <dbReference type="ARBA" id="ARBA00023315"/>
    </source>
</evidence>
<evidence type="ECO:0000256" key="3">
    <source>
        <dbReference type="ARBA" id="ARBA00022737"/>
    </source>
</evidence>
<dbReference type="InterPro" id="IPR011004">
    <property type="entry name" value="Trimer_LpxA-like_sf"/>
</dbReference>
<dbReference type="CDD" id="cd03349">
    <property type="entry name" value="LbH_XAT"/>
    <property type="match status" value="1"/>
</dbReference>
<keyword evidence="4" id="KW-0012">Acyltransferase</keyword>
<dbReference type="Gene3D" id="2.160.10.10">
    <property type="entry name" value="Hexapeptide repeat proteins"/>
    <property type="match status" value="1"/>
</dbReference>
<name>A0AAN1L9E2_9RHOB</name>
<dbReference type="Proteomes" id="UP000218606">
    <property type="component" value="Chromosome"/>
</dbReference>
<dbReference type="NCBIfam" id="TIGR03308">
    <property type="entry name" value="phn_thr-fam"/>
    <property type="match status" value="1"/>
</dbReference>
<dbReference type="AlphaFoldDB" id="A0AAN1L9E2"/>
<dbReference type="PROSITE" id="PS00101">
    <property type="entry name" value="HEXAPEP_TRANSFERASES"/>
    <property type="match status" value="1"/>
</dbReference>
<dbReference type="PANTHER" id="PTHR43300">
    <property type="entry name" value="ACETYLTRANSFERASE"/>
    <property type="match status" value="1"/>
</dbReference>
<evidence type="ECO:0000313" key="6">
    <source>
        <dbReference type="Proteomes" id="UP000218606"/>
    </source>
</evidence>
<accession>A0AAN1L9E2</accession>
<keyword evidence="2" id="KW-0808">Transferase</keyword>
<reference evidence="5 6" key="1">
    <citation type="journal article" date="2017" name="Front. Microbiol.">
        <title>Phaeobacter piscinae sp. nov., a species of the Roseobacter group and potential aquaculture probiont.</title>
        <authorList>
            <person name="Sonnenschein E.C."/>
            <person name="Phippen C.B.W."/>
            <person name="Nielsen K.F."/>
            <person name="Mateiu R.V."/>
            <person name="Melchiorsen J."/>
            <person name="Gram L."/>
            <person name="Overmann J."/>
            <person name="Freese H.M."/>
        </authorList>
    </citation>
    <scope>NUCLEOTIDE SEQUENCE [LARGE SCALE GENOMIC DNA]</scope>
    <source>
        <strain evidence="5 6">P13</strain>
    </source>
</reference>
<dbReference type="InterPro" id="IPR018357">
    <property type="entry name" value="Hexapep_transf_CS"/>
</dbReference>
<evidence type="ECO:0000256" key="2">
    <source>
        <dbReference type="ARBA" id="ARBA00022679"/>
    </source>
</evidence>
<protein>
    <submittedName>
        <fullName evidence="5">Phosphonate metabolism</fullName>
    </submittedName>
</protein>
<dbReference type="EMBL" id="CP010767">
    <property type="protein sequence ID" value="ATG42300.1"/>
    <property type="molecule type" value="Genomic_DNA"/>
</dbReference>
<comment type="similarity">
    <text evidence="1">Belongs to the transferase hexapeptide repeat family.</text>
</comment>
<dbReference type="GO" id="GO:0016746">
    <property type="term" value="F:acyltransferase activity"/>
    <property type="evidence" value="ECO:0007669"/>
    <property type="project" value="UniProtKB-KW"/>
</dbReference>
<proteinExistence type="inferred from homology"/>
<gene>
    <name evidence="5" type="ORF">PhaeoP13_00334</name>
</gene>
<keyword evidence="3" id="KW-0677">Repeat</keyword>
<evidence type="ECO:0000256" key="1">
    <source>
        <dbReference type="ARBA" id="ARBA00007274"/>
    </source>
</evidence>
<evidence type="ECO:0000313" key="5">
    <source>
        <dbReference type="EMBL" id="ATG42300.1"/>
    </source>
</evidence>